<dbReference type="SUPFAM" id="SSF52540">
    <property type="entry name" value="P-loop containing nucleoside triphosphate hydrolases"/>
    <property type="match status" value="1"/>
</dbReference>
<evidence type="ECO:0000313" key="3">
    <source>
        <dbReference type="Proteomes" id="UP000594260"/>
    </source>
</evidence>
<accession>A0A7M7MI86</accession>
<organism evidence="2 3">
    <name type="scientific">Varroa destructor</name>
    <name type="common">Honeybee mite</name>
    <dbReference type="NCBI Taxonomy" id="109461"/>
    <lineage>
        <taxon>Eukaryota</taxon>
        <taxon>Metazoa</taxon>
        <taxon>Ecdysozoa</taxon>
        <taxon>Arthropoda</taxon>
        <taxon>Chelicerata</taxon>
        <taxon>Arachnida</taxon>
        <taxon>Acari</taxon>
        <taxon>Parasitiformes</taxon>
        <taxon>Mesostigmata</taxon>
        <taxon>Gamasina</taxon>
        <taxon>Dermanyssoidea</taxon>
        <taxon>Varroidae</taxon>
        <taxon>Varroa</taxon>
    </lineage>
</organism>
<dbReference type="Gene3D" id="3.40.50.300">
    <property type="entry name" value="P-loop containing nucleotide triphosphate hydrolases"/>
    <property type="match status" value="1"/>
</dbReference>
<reference evidence="2" key="1">
    <citation type="submission" date="2021-01" db="UniProtKB">
        <authorList>
            <consortium name="EnsemblMetazoa"/>
        </authorList>
    </citation>
    <scope>IDENTIFICATION</scope>
</reference>
<feature type="region of interest" description="Disordered" evidence="1">
    <location>
        <begin position="291"/>
        <end position="311"/>
    </location>
</feature>
<feature type="region of interest" description="Disordered" evidence="1">
    <location>
        <begin position="327"/>
        <end position="370"/>
    </location>
</feature>
<keyword evidence="3" id="KW-1185">Reference proteome</keyword>
<dbReference type="EnsemblMetazoa" id="XM_022810250">
    <property type="protein sequence ID" value="XP_022665985"/>
    <property type="gene ID" value="LOC111252410"/>
</dbReference>
<proteinExistence type="predicted"/>
<evidence type="ECO:0000313" key="2">
    <source>
        <dbReference type="EnsemblMetazoa" id="XP_022665985"/>
    </source>
</evidence>
<dbReference type="Proteomes" id="UP000594260">
    <property type="component" value="Unplaced"/>
</dbReference>
<dbReference type="InParanoid" id="A0A7M7MI86"/>
<dbReference type="GeneID" id="111252410"/>
<dbReference type="RefSeq" id="XP_022665985.1">
    <property type="nucleotide sequence ID" value="XM_022810250.1"/>
</dbReference>
<dbReference type="AlphaFoldDB" id="A0A7M7MI86"/>
<dbReference type="InterPro" id="IPR027417">
    <property type="entry name" value="P-loop_NTPase"/>
</dbReference>
<feature type="compositionally biased region" description="Basic residues" evidence="1">
    <location>
        <begin position="335"/>
        <end position="362"/>
    </location>
</feature>
<dbReference type="RefSeq" id="XP_022665995.1">
    <property type="nucleotide sequence ID" value="XM_022810260.1"/>
</dbReference>
<dbReference type="EnsemblMetazoa" id="XM_022810260">
    <property type="protein sequence ID" value="XP_022665995"/>
    <property type="gene ID" value="LOC111252410"/>
</dbReference>
<sequence length="370" mass="42322">MKTDKAVVVMLNKRQSATTSKQKEKLEETLKSLILQITSLSRDVFVKRVDQIPTVLENNNRALRLLNEAAQFVQIELQKCSRPKLAPEAEHRRALRRSIFSWELIPGISSTKHCLSPLDLDDADKLLEYALKTRNGVLIIGNSGQGKTMLIRFVLQKIARVSVYVDTRDIVELNLIFNRFAELRSAVLVLDNVELFHCRAIRQNLPTIRQHNVICVITSDDEVLNQLSDLMCSMRIPDPCAQHLARLYTLLVRGFHSTPKCILPSCRTRLAIVRSLQMEMLDTNVMKKGDYVEASSEPPGPPQPPDVSEEHPGAYYVNKCLASTEQFRKLERNTPPRKRTKGKKPLKKKKKTKKKDQRKPKSRMKECFTV</sequence>
<evidence type="ECO:0000256" key="1">
    <source>
        <dbReference type="SAM" id="MobiDB-lite"/>
    </source>
</evidence>
<protein>
    <submittedName>
        <fullName evidence="2">Uncharacterized protein</fullName>
    </submittedName>
</protein>
<dbReference type="KEGG" id="vde:111252410"/>
<dbReference type="CDD" id="cd00009">
    <property type="entry name" value="AAA"/>
    <property type="match status" value="1"/>
</dbReference>
<name>A0A7M7MI86_VARDE</name>